<dbReference type="eggNOG" id="COG1846">
    <property type="taxonomic scope" value="Bacteria"/>
</dbReference>
<protein>
    <submittedName>
        <fullName evidence="2">MarR family transcriptional regulator</fullName>
    </submittedName>
</protein>
<dbReference type="InterPro" id="IPR039422">
    <property type="entry name" value="MarR/SlyA-like"/>
</dbReference>
<proteinExistence type="predicted"/>
<dbReference type="GO" id="GO:0003700">
    <property type="term" value="F:DNA-binding transcription factor activity"/>
    <property type="evidence" value="ECO:0007669"/>
    <property type="project" value="InterPro"/>
</dbReference>
<dbReference type="AlphaFoldDB" id="A0A073IIB5"/>
<dbReference type="GO" id="GO:0006950">
    <property type="term" value="P:response to stress"/>
    <property type="evidence" value="ECO:0007669"/>
    <property type="project" value="TreeGrafter"/>
</dbReference>
<reference evidence="2 3" key="1">
    <citation type="submission" date="2014-01" db="EMBL/GenBank/DDBJ databases">
        <title>Sulfitobacter donghicola JCM 14565 Genome Sequencing.</title>
        <authorList>
            <person name="Lai Q."/>
            <person name="Hong Z."/>
        </authorList>
    </citation>
    <scope>NUCLEOTIDE SEQUENCE [LARGE SCALE GENOMIC DNA]</scope>
    <source>
        <strain evidence="2 3">JCM 14565</strain>
    </source>
</reference>
<evidence type="ECO:0000313" key="2">
    <source>
        <dbReference type="EMBL" id="KEJ90053.1"/>
    </source>
</evidence>
<evidence type="ECO:0000259" key="1">
    <source>
        <dbReference type="PROSITE" id="PS50995"/>
    </source>
</evidence>
<dbReference type="PANTHER" id="PTHR33164:SF43">
    <property type="entry name" value="HTH-TYPE TRANSCRIPTIONAL REPRESSOR YETL"/>
    <property type="match status" value="1"/>
</dbReference>
<dbReference type="STRING" id="1300350.Z948_507"/>
<dbReference type="OrthoDB" id="8906692at2"/>
<dbReference type="EMBL" id="JAMC01000002">
    <property type="protein sequence ID" value="KEJ90053.1"/>
    <property type="molecule type" value="Genomic_DNA"/>
</dbReference>
<dbReference type="PANTHER" id="PTHR33164">
    <property type="entry name" value="TRANSCRIPTIONAL REGULATOR, MARR FAMILY"/>
    <property type="match status" value="1"/>
</dbReference>
<dbReference type="SUPFAM" id="SSF46785">
    <property type="entry name" value="Winged helix' DNA-binding domain"/>
    <property type="match status" value="1"/>
</dbReference>
<dbReference type="InterPro" id="IPR036390">
    <property type="entry name" value="WH_DNA-bd_sf"/>
</dbReference>
<dbReference type="PROSITE" id="PS50995">
    <property type="entry name" value="HTH_MARR_2"/>
    <property type="match status" value="1"/>
</dbReference>
<dbReference type="PRINTS" id="PR00598">
    <property type="entry name" value="HTHMARR"/>
</dbReference>
<dbReference type="InterPro" id="IPR000835">
    <property type="entry name" value="HTH_MarR-typ"/>
</dbReference>
<dbReference type="Proteomes" id="UP000027734">
    <property type="component" value="Unassembled WGS sequence"/>
</dbReference>
<accession>A0A073IIB5</accession>
<keyword evidence="3" id="KW-1185">Reference proteome</keyword>
<sequence>MTKNTRLTRQDRVAAQKRNQDTNLFSRLSAATANSRAHAHKCLKTSGSLSVVEWRVLWDLNEAGPLTVRDIAAIQRCDHSLVSRALPQMQAKGFVDLSQDTTDKRQTLVALTPTGHAAFDQAAPAMKARRDNIKAAFTAEELAIFLEFIERFEKTLTAPACIS</sequence>
<dbReference type="RefSeq" id="WP_025057995.1">
    <property type="nucleotide sequence ID" value="NZ_JAMC01000002.1"/>
</dbReference>
<gene>
    <name evidence="2" type="ORF">DSW25_07550</name>
</gene>
<evidence type="ECO:0000313" key="3">
    <source>
        <dbReference type="Proteomes" id="UP000027734"/>
    </source>
</evidence>
<name>A0A073IIB5_9RHOB</name>
<feature type="domain" description="HTH marR-type" evidence="1">
    <location>
        <begin position="21"/>
        <end position="154"/>
    </location>
</feature>
<dbReference type="InterPro" id="IPR036388">
    <property type="entry name" value="WH-like_DNA-bd_sf"/>
</dbReference>
<dbReference type="SMART" id="SM00347">
    <property type="entry name" value="HTH_MARR"/>
    <property type="match status" value="1"/>
</dbReference>
<organism evidence="2 3">
    <name type="scientific">Sulfitobacter donghicola DSW-25 = KCTC 12864 = JCM 14565</name>
    <dbReference type="NCBI Taxonomy" id="1300350"/>
    <lineage>
        <taxon>Bacteria</taxon>
        <taxon>Pseudomonadati</taxon>
        <taxon>Pseudomonadota</taxon>
        <taxon>Alphaproteobacteria</taxon>
        <taxon>Rhodobacterales</taxon>
        <taxon>Roseobacteraceae</taxon>
        <taxon>Sulfitobacter</taxon>
    </lineage>
</organism>
<comment type="caution">
    <text evidence="2">The sequence shown here is derived from an EMBL/GenBank/DDBJ whole genome shotgun (WGS) entry which is preliminary data.</text>
</comment>
<dbReference type="Pfam" id="PF01047">
    <property type="entry name" value="MarR"/>
    <property type="match status" value="1"/>
</dbReference>
<dbReference type="Gene3D" id="1.10.10.10">
    <property type="entry name" value="Winged helix-like DNA-binding domain superfamily/Winged helix DNA-binding domain"/>
    <property type="match status" value="1"/>
</dbReference>